<name>A0A7C8UB61_ORBOL</name>
<reference evidence="2 3" key="1">
    <citation type="submission" date="2019-06" db="EMBL/GenBank/DDBJ databases">
        <authorList>
            <person name="Palmer J.M."/>
        </authorList>
    </citation>
    <scope>NUCLEOTIDE SEQUENCE [LARGE SCALE GENOMIC DNA]</scope>
    <source>
        <strain evidence="2 3">TWF191</strain>
    </source>
</reference>
<accession>A0A7C8UB61</accession>
<evidence type="ECO:0000256" key="1">
    <source>
        <dbReference type="SAM" id="SignalP"/>
    </source>
</evidence>
<dbReference type="Proteomes" id="UP000483672">
    <property type="component" value="Unassembled WGS sequence"/>
</dbReference>
<organism evidence="2 3">
    <name type="scientific">Orbilia oligospora</name>
    <name type="common">Nematode-trapping fungus</name>
    <name type="synonym">Arthrobotrys oligospora</name>
    <dbReference type="NCBI Taxonomy" id="2813651"/>
    <lineage>
        <taxon>Eukaryota</taxon>
        <taxon>Fungi</taxon>
        <taxon>Dikarya</taxon>
        <taxon>Ascomycota</taxon>
        <taxon>Pezizomycotina</taxon>
        <taxon>Orbiliomycetes</taxon>
        <taxon>Orbiliales</taxon>
        <taxon>Orbiliaceae</taxon>
        <taxon>Orbilia</taxon>
    </lineage>
</organism>
<sequence length="171" mass="17722">MKFNTAIVLFAAQISGGFAAAVSSAAAECGSLGVLEVDLNDLPAGVDPSALRKCAGHPLGHTRDLKKTTYTPLTPEEIERAQNVELDARSVIPALSGRAANACWFGASSGCTDGYCWKSCGNNGEWCWTAANGGSGNWLQCNSANQCGTGEACGKGCKKSKSCGYFQGKDD</sequence>
<keyword evidence="1" id="KW-0732">Signal</keyword>
<dbReference type="AlphaFoldDB" id="A0A7C8UB61"/>
<feature type="chain" id="PRO_5028882054" evidence="1">
    <location>
        <begin position="20"/>
        <end position="171"/>
    </location>
</feature>
<evidence type="ECO:0000313" key="2">
    <source>
        <dbReference type="EMBL" id="KAF3200904.1"/>
    </source>
</evidence>
<dbReference type="EMBL" id="WIPF01000188">
    <property type="protein sequence ID" value="KAF3200904.1"/>
    <property type="molecule type" value="Genomic_DNA"/>
</dbReference>
<comment type="caution">
    <text evidence="2">The sequence shown here is derived from an EMBL/GenBank/DDBJ whole genome shotgun (WGS) entry which is preliminary data.</text>
</comment>
<gene>
    <name evidence="2" type="ORF">TWF191_003519</name>
</gene>
<proteinExistence type="predicted"/>
<protein>
    <submittedName>
        <fullName evidence="2">Uncharacterized protein</fullName>
    </submittedName>
</protein>
<feature type="signal peptide" evidence="1">
    <location>
        <begin position="1"/>
        <end position="19"/>
    </location>
</feature>
<evidence type="ECO:0000313" key="3">
    <source>
        <dbReference type="Proteomes" id="UP000483672"/>
    </source>
</evidence>